<evidence type="ECO:0000313" key="17">
    <source>
        <dbReference type="EMBL" id="MBP1949787.1"/>
    </source>
</evidence>
<dbReference type="PRINTS" id="PR00344">
    <property type="entry name" value="BCTRLSENSOR"/>
</dbReference>
<accession>A0ABS4HH90</accession>
<name>A0ABS4HH90_9BACI</name>
<keyword evidence="12" id="KW-0902">Two-component regulatory system</keyword>
<dbReference type="GO" id="GO:0016301">
    <property type="term" value="F:kinase activity"/>
    <property type="evidence" value="ECO:0007669"/>
    <property type="project" value="UniProtKB-KW"/>
</dbReference>
<dbReference type="InterPro" id="IPR010559">
    <property type="entry name" value="Sig_transdc_His_kin_internal"/>
</dbReference>
<evidence type="ECO:0000256" key="3">
    <source>
        <dbReference type="ARBA" id="ARBA00012438"/>
    </source>
</evidence>
<dbReference type="SUPFAM" id="SSF55874">
    <property type="entry name" value="ATPase domain of HSP90 chaperone/DNA topoisomerase II/histidine kinase"/>
    <property type="match status" value="1"/>
</dbReference>
<evidence type="ECO:0000259" key="16">
    <source>
        <dbReference type="PROSITE" id="PS50885"/>
    </source>
</evidence>
<sequence length="470" mass="54153">MKTIRGKLIVYFFVFVLLFQVTAISIFISSNDLTNAYNKSFQRFLLLNSISEKTKDLYTYTKTYVTESEAENAVNYYDTKKQLQEEKGKLESTFYYIEKIEMKNYTNLIETFIHESELTVGFVIKDDIEQYLFHLEETGNASGYIQESTLEMMDLEMTAYKSFYEDLQLRNNNFLLFTIFLFVTTSMIAVFFALWFSKGITRPVGDLSRAAKEVSKGDLLGEPIKIQSNDELKLLGDTFNHMRTNIHELVEEIKDQSELDRLLKEMELKHLQNQVNPHFLFNTLNTISKMAYLEDAKSTSSLIDSVAKLLRHSLGEIESSVALADEVDVVKDYFHIQKTRFSERIIFNLDVDETCLDVKVPRLTLQPLVENAFIHGIEGEEDGGIIKLRIYQRDADIIVEVSDDGVGMEQEKVNELVSLMKQPEHVGHSTGIGLTNVIRRLQLFYQNTHVVEIESDIGKGTTIRLFLPME</sequence>
<evidence type="ECO:0000256" key="6">
    <source>
        <dbReference type="ARBA" id="ARBA00022679"/>
    </source>
</evidence>
<protein>
    <recommendedName>
        <fullName evidence="3">histidine kinase</fullName>
        <ecNumber evidence="3">2.7.13.3</ecNumber>
    </recommendedName>
</protein>
<keyword evidence="9 17" id="KW-0418">Kinase</keyword>
<feature type="domain" description="HAMP" evidence="16">
    <location>
        <begin position="198"/>
        <end position="251"/>
    </location>
</feature>
<keyword evidence="6" id="KW-0808">Transferase</keyword>
<dbReference type="PANTHER" id="PTHR34220:SF11">
    <property type="entry name" value="SENSOR PROTEIN KINASE HPTS"/>
    <property type="match status" value="1"/>
</dbReference>
<dbReference type="PROSITE" id="PS50885">
    <property type="entry name" value="HAMP"/>
    <property type="match status" value="1"/>
</dbReference>
<proteinExistence type="predicted"/>
<dbReference type="InterPro" id="IPR004358">
    <property type="entry name" value="Sig_transdc_His_kin-like_C"/>
</dbReference>
<dbReference type="Gene3D" id="6.10.340.10">
    <property type="match status" value="1"/>
</dbReference>
<dbReference type="SMART" id="SM00304">
    <property type="entry name" value="HAMP"/>
    <property type="match status" value="1"/>
</dbReference>
<keyword evidence="18" id="KW-1185">Reference proteome</keyword>
<feature type="domain" description="Histidine kinase" evidence="15">
    <location>
        <begin position="275"/>
        <end position="470"/>
    </location>
</feature>
<comment type="subcellular location">
    <subcellularLocation>
        <location evidence="2">Cell membrane</location>
        <topology evidence="2">Multi-pass membrane protein</topology>
    </subcellularLocation>
</comment>
<evidence type="ECO:0000256" key="10">
    <source>
        <dbReference type="ARBA" id="ARBA00022840"/>
    </source>
</evidence>
<dbReference type="InterPro" id="IPR036890">
    <property type="entry name" value="HATPase_C_sf"/>
</dbReference>
<feature type="transmembrane region" description="Helical" evidence="14">
    <location>
        <begin position="174"/>
        <end position="196"/>
    </location>
</feature>
<dbReference type="InterPro" id="IPR050640">
    <property type="entry name" value="Bact_2-comp_sensor_kinase"/>
</dbReference>
<evidence type="ECO:0000256" key="9">
    <source>
        <dbReference type="ARBA" id="ARBA00022777"/>
    </source>
</evidence>
<evidence type="ECO:0000256" key="1">
    <source>
        <dbReference type="ARBA" id="ARBA00000085"/>
    </source>
</evidence>
<evidence type="ECO:0000313" key="18">
    <source>
        <dbReference type="Proteomes" id="UP001519328"/>
    </source>
</evidence>
<keyword evidence="10" id="KW-0067">ATP-binding</keyword>
<comment type="caution">
    <text evidence="17">The sequence shown here is derived from an EMBL/GenBank/DDBJ whole genome shotgun (WGS) entry which is preliminary data.</text>
</comment>
<dbReference type="Pfam" id="PF06580">
    <property type="entry name" value="His_kinase"/>
    <property type="match status" value="1"/>
</dbReference>
<evidence type="ECO:0000256" key="5">
    <source>
        <dbReference type="ARBA" id="ARBA00022553"/>
    </source>
</evidence>
<evidence type="ECO:0000256" key="12">
    <source>
        <dbReference type="ARBA" id="ARBA00023012"/>
    </source>
</evidence>
<evidence type="ECO:0000256" key="4">
    <source>
        <dbReference type="ARBA" id="ARBA00022475"/>
    </source>
</evidence>
<dbReference type="Pfam" id="PF00672">
    <property type="entry name" value="HAMP"/>
    <property type="match status" value="1"/>
</dbReference>
<evidence type="ECO:0000256" key="8">
    <source>
        <dbReference type="ARBA" id="ARBA00022741"/>
    </source>
</evidence>
<comment type="catalytic activity">
    <reaction evidence="1">
        <text>ATP + protein L-histidine = ADP + protein N-phospho-L-histidine.</text>
        <dbReference type="EC" id="2.7.13.3"/>
    </reaction>
</comment>
<evidence type="ECO:0000256" key="13">
    <source>
        <dbReference type="ARBA" id="ARBA00023136"/>
    </source>
</evidence>
<evidence type="ECO:0000256" key="7">
    <source>
        <dbReference type="ARBA" id="ARBA00022692"/>
    </source>
</evidence>
<gene>
    <name evidence="17" type="ORF">J2Z82_002742</name>
</gene>
<keyword evidence="8" id="KW-0547">Nucleotide-binding</keyword>
<dbReference type="InterPro" id="IPR005467">
    <property type="entry name" value="His_kinase_dom"/>
</dbReference>
<evidence type="ECO:0000259" key="15">
    <source>
        <dbReference type="PROSITE" id="PS50109"/>
    </source>
</evidence>
<dbReference type="InterPro" id="IPR003594">
    <property type="entry name" value="HATPase_dom"/>
</dbReference>
<dbReference type="Gene3D" id="3.30.565.10">
    <property type="entry name" value="Histidine kinase-like ATPase, C-terminal domain"/>
    <property type="match status" value="1"/>
</dbReference>
<dbReference type="Pfam" id="PF02518">
    <property type="entry name" value="HATPase_c"/>
    <property type="match status" value="1"/>
</dbReference>
<organism evidence="17 18">
    <name type="scientific">Virgibacillus litoralis</name>
    <dbReference type="NCBI Taxonomy" id="578221"/>
    <lineage>
        <taxon>Bacteria</taxon>
        <taxon>Bacillati</taxon>
        <taxon>Bacillota</taxon>
        <taxon>Bacilli</taxon>
        <taxon>Bacillales</taxon>
        <taxon>Bacillaceae</taxon>
        <taxon>Virgibacillus</taxon>
    </lineage>
</organism>
<dbReference type="Proteomes" id="UP001519328">
    <property type="component" value="Unassembled WGS sequence"/>
</dbReference>
<evidence type="ECO:0000256" key="11">
    <source>
        <dbReference type="ARBA" id="ARBA00022989"/>
    </source>
</evidence>
<dbReference type="InterPro" id="IPR003660">
    <property type="entry name" value="HAMP_dom"/>
</dbReference>
<keyword evidence="4" id="KW-1003">Cell membrane</keyword>
<keyword evidence="11 14" id="KW-1133">Transmembrane helix</keyword>
<dbReference type="SUPFAM" id="SSF158472">
    <property type="entry name" value="HAMP domain-like"/>
    <property type="match status" value="1"/>
</dbReference>
<dbReference type="EMBL" id="JAGGKK010000015">
    <property type="protein sequence ID" value="MBP1949787.1"/>
    <property type="molecule type" value="Genomic_DNA"/>
</dbReference>
<dbReference type="SMART" id="SM00387">
    <property type="entry name" value="HATPase_c"/>
    <property type="match status" value="1"/>
</dbReference>
<evidence type="ECO:0000256" key="2">
    <source>
        <dbReference type="ARBA" id="ARBA00004651"/>
    </source>
</evidence>
<keyword evidence="5" id="KW-0597">Phosphoprotein</keyword>
<keyword evidence="13 14" id="KW-0472">Membrane</keyword>
<evidence type="ECO:0000256" key="14">
    <source>
        <dbReference type="SAM" id="Phobius"/>
    </source>
</evidence>
<dbReference type="RefSeq" id="WP_209481267.1">
    <property type="nucleotide sequence ID" value="NZ_JAGGKK010000015.1"/>
</dbReference>
<dbReference type="PROSITE" id="PS50109">
    <property type="entry name" value="HIS_KIN"/>
    <property type="match status" value="1"/>
</dbReference>
<dbReference type="PANTHER" id="PTHR34220">
    <property type="entry name" value="SENSOR HISTIDINE KINASE YPDA"/>
    <property type="match status" value="1"/>
</dbReference>
<reference evidence="17 18" key="1">
    <citation type="submission" date="2021-03" db="EMBL/GenBank/DDBJ databases">
        <title>Genomic Encyclopedia of Type Strains, Phase IV (KMG-IV): sequencing the most valuable type-strain genomes for metagenomic binning, comparative biology and taxonomic classification.</title>
        <authorList>
            <person name="Goeker M."/>
        </authorList>
    </citation>
    <scope>NUCLEOTIDE SEQUENCE [LARGE SCALE GENOMIC DNA]</scope>
    <source>
        <strain evidence="17 18">DSM 21085</strain>
    </source>
</reference>
<dbReference type="CDD" id="cd06225">
    <property type="entry name" value="HAMP"/>
    <property type="match status" value="1"/>
</dbReference>
<dbReference type="EC" id="2.7.13.3" evidence="3"/>
<keyword evidence="7 14" id="KW-0812">Transmembrane</keyword>